<dbReference type="PROSITE" id="PS50297">
    <property type="entry name" value="ANK_REP_REGION"/>
    <property type="match status" value="1"/>
</dbReference>
<comment type="caution">
    <text evidence="2">The sequence shown here is derived from an EMBL/GenBank/DDBJ whole genome shotgun (WGS) entry which is preliminary data.</text>
</comment>
<sequence>MAVLNNDINEVKKLLGNEIYVDQPDEYDRTALHLASYYNHREIAEELLINGADFYKEDFLKCSALDYAERNKSWATVDILLYCCKLTKRRLMFKRNKLIVLNENLTHPNYGISAYQKVLRRDISN</sequence>
<feature type="repeat" description="ANK" evidence="1">
    <location>
        <begin position="27"/>
        <end position="59"/>
    </location>
</feature>
<dbReference type="SMART" id="SM00248">
    <property type="entry name" value="ANK"/>
    <property type="match status" value="1"/>
</dbReference>
<dbReference type="InterPro" id="IPR036770">
    <property type="entry name" value="Ankyrin_rpt-contain_sf"/>
</dbReference>
<proteinExistence type="predicted"/>
<protein>
    <submittedName>
        <fullName evidence="2">Uncharacterized protein</fullName>
    </submittedName>
</protein>
<evidence type="ECO:0000313" key="2">
    <source>
        <dbReference type="EMBL" id="KAJ4449296.1"/>
    </source>
</evidence>
<gene>
    <name evidence="2" type="ORF">ANN_00694</name>
</gene>
<reference evidence="2 3" key="1">
    <citation type="journal article" date="2022" name="Allergy">
        <title>Genome assembly and annotation of Periplaneta americana reveal a comprehensive cockroach allergen profile.</title>
        <authorList>
            <person name="Wang L."/>
            <person name="Xiong Q."/>
            <person name="Saelim N."/>
            <person name="Wang L."/>
            <person name="Nong W."/>
            <person name="Wan A.T."/>
            <person name="Shi M."/>
            <person name="Liu X."/>
            <person name="Cao Q."/>
            <person name="Hui J.H.L."/>
            <person name="Sookrung N."/>
            <person name="Leung T.F."/>
            <person name="Tungtrongchitr A."/>
            <person name="Tsui S.K.W."/>
        </authorList>
    </citation>
    <scope>NUCLEOTIDE SEQUENCE [LARGE SCALE GENOMIC DNA]</scope>
    <source>
        <strain evidence="2">PWHHKU_190912</strain>
    </source>
</reference>
<dbReference type="PROSITE" id="PS50088">
    <property type="entry name" value="ANK_REPEAT"/>
    <property type="match status" value="1"/>
</dbReference>
<name>A0ABQ8TTX3_PERAM</name>
<dbReference type="Gene3D" id="1.25.40.20">
    <property type="entry name" value="Ankyrin repeat-containing domain"/>
    <property type="match status" value="1"/>
</dbReference>
<dbReference type="Pfam" id="PF12796">
    <property type="entry name" value="Ank_2"/>
    <property type="match status" value="1"/>
</dbReference>
<dbReference type="InterPro" id="IPR002110">
    <property type="entry name" value="Ankyrin_rpt"/>
</dbReference>
<evidence type="ECO:0000256" key="1">
    <source>
        <dbReference type="PROSITE-ProRule" id="PRU00023"/>
    </source>
</evidence>
<dbReference type="Proteomes" id="UP001148838">
    <property type="component" value="Unassembled WGS sequence"/>
</dbReference>
<dbReference type="EMBL" id="JAJSOF020000003">
    <property type="protein sequence ID" value="KAJ4449296.1"/>
    <property type="molecule type" value="Genomic_DNA"/>
</dbReference>
<organism evidence="2 3">
    <name type="scientific">Periplaneta americana</name>
    <name type="common">American cockroach</name>
    <name type="synonym">Blatta americana</name>
    <dbReference type="NCBI Taxonomy" id="6978"/>
    <lineage>
        <taxon>Eukaryota</taxon>
        <taxon>Metazoa</taxon>
        <taxon>Ecdysozoa</taxon>
        <taxon>Arthropoda</taxon>
        <taxon>Hexapoda</taxon>
        <taxon>Insecta</taxon>
        <taxon>Pterygota</taxon>
        <taxon>Neoptera</taxon>
        <taxon>Polyneoptera</taxon>
        <taxon>Dictyoptera</taxon>
        <taxon>Blattodea</taxon>
        <taxon>Blattoidea</taxon>
        <taxon>Blattidae</taxon>
        <taxon>Blattinae</taxon>
        <taxon>Periplaneta</taxon>
    </lineage>
</organism>
<evidence type="ECO:0000313" key="3">
    <source>
        <dbReference type="Proteomes" id="UP001148838"/>
    </source>
</evidence>
<dbReference type="SUPFAM" id="SSF48403">
    <property type="entry name" value="Ankyrin repeat"/>
    <property type="match status" value="1"/>
</dbReference>
<accession>A0ABQ8TTX3</accession>
<keyword evidence="1" id="KW-0040">ANK repeat</keyword>
<keyword evidence="3" id="KW-1185">Reference proteome</keyword>